<dbReference type="PANTHER" id="PTHR11487:SF0">
    <property type="entry name" value="S-ACYL FATTY ACID SYNTHASE THIOESTERASE, MEDIUM CHAIN"/>
    <property type="match status" value="1"/>
</dbReference>
<feature type="domain" description="Thioesterase" evidence="2">
    <location>
        <begin position="21"/>
        <end position="239"/>
    </location>
</feature>
<evidence type="ECO:0000313" key="3">
    <source>
        <dbReference type="EMBL" id="GIE99518.1"/>
    </source>
</evidence>
<dbReference type="Pfam" id="PF00975">
    <property type="entry name" value="Thioesterase"/>
    <property type="match status" value="1"/>
</dbReference>
<dbReference type="PANTHER" id="PTHR11487">
    <property type="entry name" value="THIOESTERASE"/>
    <property type="match status" value="1"/>
</dbReference>
<protein>
    <submittedName>
        <fullName evidence="3">Thioesterase</fullName>
    </submittedName>
</protein>
<organism evidence="3 4">
    <name type="scientific">Paractinoplanes rishiriensis</name>
    <dbReference type="NCBI Taxonomy" id="1050105"/>
    <lineage>
        <taxon>Bacteria</taxon>
        <taxon>Bacillati</taxon>
        <taxon>Actinomycetota</taxon>
        <taxon>Actinomycetes</taxon>
        <taxon>Micromonosporales</taxon>
        <taxon>Micromonosporaceae</taxon>
        <taxon>Paractinoplanes</taxon>
    </lineage>
</organism>
<dbReference type="Gene3D" id="3.40.50.1820">
    <property type="entry name" value="alpha/beta hydrolase"/>
    <property type="match status" value="1"/>
</dbReference>
<dbReference type="GO" id="GO:0008610">
    <property type="term" value="P:lipid biosynthetic process"/>
    <property type="evidence" value="ECO:0007669"/>
    <property type="project" value="TreeGrafter"/>
</dbReference>
<dbReference type="EMBL" id="BOMV01000073">
    <property type="protein sequence ID" value="GIE99518.1"/>
    <property type="molecule type" value="Genomic_DNA"/>
</dbReference>
<dbReference type="InterPro" id="IPR001031">
    <property type="entry name" value="Thioesterase"/>
</dbReference>
<name>A0A919MXZ6_9ACTN</name>
<accession>A0A919MXZ6</accession>
<proteinExistence type="inferred from homology"/>
<dbReference type="Proteomes" id="UP000636960">
    <property type="component" value="Unassembled WGS sequence"/>
</dbReference>
<evidence type="ECO:0000259" key="2">
    <source>
        <dbReference type="Pfam" id="PF00975"/>
    </source>
</evidence>
<dbReference type="RefSeq" id="WP_203786504.1">
    <property type="nucleotide sequence ID" value="NZ_BOMV01000073.1"/>
</dbReference>
<evidence type="ECO:0000256" key="1">
    <source>
        <dbReference type="ARBA" id="ARBA00007169"/>
    </source>
</evidence>
<comment type="caution">
    <text evidence="3">The sequence shown here is derived from an EMBL/GenBank/DDBJ whole genome shotgun (WGS) entry which is preliminary data.</text>
</comment>
<dbReference type="InterPro" id="IPR012223">
    <property type="entry name" value="TEII"/>
</dbReference>
<dbReference type="AlphaFoldDB" id="A0A919MXZ6"/>
<sequence length="256" mass="28209">MTIAAGTWTVPVRRLAYPRARLIGVPYAGAGAAAFHGWPAELPEWLELWAVRLPARETRIGEPPMADVHAVVAAVADALAGFDDTPYALYGHSMGALVAFELARELRRRGSPAPVRLCVSGRRAPQRADDLPGICHLPKPEFLAAVRRLNGIPEQLFDEPGLIDVLEPALRADFAVCERYRHTAEEPLATGLSVFGGDRDPTTDLEQLHAWRRQAAGPFVLRTYRGDHFFVHTRRRELLTDLVGDLGRVVSSTERA</sequence>
<gene>
    <name evidence="3" type="ORF">Ari01nite_69830</name>
</gene>
<dbReference type="InterPro" id="IPR029058">
    <property type="entry name" value="AB_hydrolase_fold"/>
</dbReference>
<keyword evidence="4" id="KW-1185">Reference proteome</keyword>
<reference evidence="3" key="1">
    <citation type="submission" date="2021-01" db="EMBL/GenBank/DDBJ databases">
        <title>Whole genome shotgun sequence of Actinoplanes rishiriensis NBRC 108556.</title>
        <authorList>
            <person name="Komaki H."/>
            <person name="Tamura T."/>
        </authorList>
    </citation>
    <scope>NUCLEOTIDE SEQUENCE</scope>
    <source>
        <strain evidence="3">NBRC 108556</strain>
    </source>
</reference>
<comment type="similarity">
    <text evidence="1">Belongs to the thioesterase family.</text>
</comment>
<dbReference type="SUPFAM" id="SSF53474">
    <property type="entry name" value="alpha/beta-Hydrolases"/>
    <property type="match status" value="1"/>
</dbReference>
<evidence type="ECO:0000313" key="4">
    <source>
        <dbReference type="Proteomes" id="UP000636960"/>
    </source>
</evidence>